<name>A0A9D9I8H9_9BACT</name>
<evidence type="ECO:0000313" key="5">
    <source>
        <dbReference type="EMBL" id="MBO8467169.1"/>
    </source>
</evidence>
<organism evidence="5 6">
    <name type="scientific">Candidatus Cryptobacteroides faecipullorum</name>
    <dbReference type="NCBI Taxonomy" id="2840764"/>
    <lineage>
        <taxon>Bacteria</taxon>
        <taxon>Pseudomonadati</taxon>
        <taxon>Bacteroidota</taxon>
        <taxon>Bacteroidia</taxon>
        <taxon>Bacteroidales</taxon>
        <taxon>Candidatus Cryptobacteroides</taxon>
    </lineage>
</organism>
<dbReference type="GO" id="GO:0008233">
    <property type="term" value="F:peptidase activity"/>
    <property type="evidence" value="ECO:0007669"/>
    <property type="project" value="UniProtKB-KW"/>
</dbReference>
<dbReference type="InterPro" id="IPR054613">
    <property type="entry name" value="Peptidase_S78_dom"/>
</dbReference>
<accession>A0A9D9I8H9</accession>
<keyword evidence="1" id="KW-1188">Viral release from host cell</keyword>
<dbReference type="Pfam" id="PF04586">
    <property type="entry name" value="Peptidase_S78"/>
    <property type="match status" value="1"/>
</dbReference>
<keyword evidence="3" id="KW-0378">Hydrolase</keyword>
<comment type="caution">
    <text evidence="5">The sequence shown here is derived from an EMBL/GenBank/DDBJ whole genome shotgun (WGS) entry which is preliminary data.</text>
</comment>
<dbReference type="InterPro" id="IPR006433">
    <property type="entry name" value="Prohead_protease"/>
</dbReference>
<reference evidence="5" key="1">
    <citation type="submission" date="2020-10" db="EMBL/GenBank/DDBJ databases">
        <authorList>
            <person name="Gilroy R."/>
        </authorList>
    </citation>
    <scope>NUCLEOTIDE SEQUENCE</scope>
    <source>
        <strain evidence="5">B1-15692</strain>
    </source>
</reference>
<evidence type="ECO:0000313" key="6">
    <source>
        <dbReference type="Proteomes" id="UP000823660"/>
    </source>
</evidence>
<dbReference type="AlphaFoldDB" id="A0A9D9I8H9"/>
<dbReference type="EMBL" id="JADIMH010000031">
    <property type="protein sequence ID" value="MBO8467169.1"/>
    <property type="molecule type" value="Genomic_DNA"/>
</dbReference>
<feature type="domain" description="Prohead serine protease" evidence="4">
    <location>
        <begin position="13"/>
        <end position="155"/>
    </location>
</feature>
<protein>
    <submittedName>
        <fullName evidence="5">HK97 family phage prohead protease</fullName>
    </submittedName>
</protein>
<evidence type="ECO:0000256" key="2">
    <source>
        <dbReference type="ARBA" id="ARBA00022670"/>
    </source>
</evidence>
<sequence>MPDIQYKTAQARIEVKEDSDSGKLHIKAYACAFNNVDSYGDIIAPHACDAWLASAEADRTALCYQHDMSDVIGVITNKGTDEYGLWIEADILPTTSGKDVQVLLKGGAINEFSIGYYTKDCHWEIKDGEDVRILDNISIAEVSPVTRAANPRAVLVDMKSEDGMLRRMSDDELIGMREKVNAEIARRIIMNF</sequence>
<evidence type="ECO:0000256" key="3">
    <source>
        <dbReference type="ARBA" id="ARBA00022801"/>
    </source>
</evidence>
<reference evidence="5" key="2">
    <citation type="journal article" date="2021" name="PeerJ">
        <title>Extensive microbial diversity within the chicken gut microbiome revealed by metagenomics and culture.</title>
        <authorList>
            <person name="Gilroy R."/>
            <person name="Ravi A."/>
            <person name="Getino M."/>
            <person name="Pursley I."/>
            <person name="Horton D.L."/>
            <person name="Alikhan N.F."/>
            <person name="Baker D."/>
            <person name="Gharbi K."/>
            <person name="Hall N."/>
            <person name="Watson M."/>
            <person name="Adriaenssens E.M."/>
            <person name="Foster-Nyarko E."/>
            <person name="Jarju S."/>
            <person name="Secka A."/>
            <person name="Antonio M."/>
            <person name="Oren A."/>
            <person name="Chaudhuri R.R."/>
            <person name="La Ragione R."/>
            <person name="Hildebrand F."/>
            <person name="Pallen M.J."/>
        </authorList>
    </citation>
    <scope>NUCLEOTIDE SEQUENCE</scope>
    <source>
        <strain evidence="5">B1-15692</strain>
    </source>
</reference>
<gene>
    <name evidence="5" type="ORF">IAB99_05330</name>
</gene>
<evidence type="ECO:0000256" key="1">
    <source>
        <dbReference type="ARBA" id="ARBA00022612"/>
    </source>
</evidence>
<evidence type="ECO:0000259" key="4">
    <source>
        <dbReference type="Pfam" id="PF04586"/>
    </source>
</evidence>
<dbReference type="GO" id="GO:0006508">
    <property type="term" value="P:proteolysis"/>
    <property type="evidence" value="ECO:0007669"/>
    <property type="project" value="UniProtKB-KW"/>
</dbReference>
<keyword evidence="2 5" id="KW-0645">Protease</keyword>
<dbReference type="Proteomes" id="UP000823660">
    <property type="component" value="Unassembled WGS sequence"/>
</dbReference>
<proteinExistence type="predicted"/>
<dbReference type="NCBIfam" id="TIGR01543">
    <property type="entry name" value="proheadase_HK97"/>
    <property type="match status" value="1"/>
</dbReference>